<dbReference type="PANTHER" id="PTHR13748:SF62">
    <property type="entry name" value="COBW DOMAIN-CONTAINING PROTEIN"/>
    <property type="match status" value="1"/>
</dbReference>
<sequence>MNEIESRIPVTIVTGYLGSGKTTFLNHILKNTEEKAAVIVNEFGDIGIDDQLIEQTNEEIIEINSGCICCNVRKDLIDTLSMLSFSKKESMVEYDRVIIETTGLADPAPVVQTFLMDKDMIEDYVIDSVCTLVDAQHISRHLDHQGEALSQIAFADTVLVNKIDLVDHDQLEHLTKRLERINPTASLYLCRNSQISLDKVLDTYSFDLQEKISINPDFLNEDHHHHEDEVSSLSIREDKPLSLKKLNLWFSFLVQIEGERLYRYKGVLNIEGEEKRYVFQGVHMLFAGEAGSDWGKSSRQSELVFIGKNLDKDRLTEQFRKCVAE</sequence>
<dbReference type="Gene3D" id="3.30.1220.10">
    <property type="entry name" value="CobW-like, C-terminal domain"/>
    <property type="match status" value="1"/>
</dbReference>
<evidence type="ECO:0000256" key="4">
    <source>
        <dbReference type="ARBA" id="ARBA00034320"/>
    </source>
</evidence>
<proteinExistence type="inferred from homology"/>
<evidence type="ECO:0000256" key="2">
    <source>
        <dbReference type="ARBA" id="ARBA00022801"/>
    </source>
</evidence>
<evidence type="ECO:0000313" key="7">
    <source>
        <dbReference type="EMBL" id="UOQ44300.1"/>
    </source>
</evidence>
<dbReference type="InterPro" id="IPR027417">
    <property type="entry name" value="P-loop_NTPase"/>
</dbReference>
<feature type="domain" description="CobW C-terminal" evidence="6">
    <location>
        <begin position="230"/>
        <end position="323"/>
    </location>
</feature>
<reference evidence="7 8" key="1">
    <citation type="submission" date="2022-04" db="EMBL/GenBank/DDBJ databases">
        <title>Halobacillus sp. isolated from saltern.</title>
        <authorList>
            <person name="Won M."/>
            <person name="Lee C.-M."/>
            <person name="Woen H.-Y."/>
            <person name="Kwon S.-W."/>
        </authorList>
    </citation>
    <scope>NUCLEOTIDE SEQUENCE [LARGE SCALE GENOMIC DNA]</scope>
    <source>
        <strain evidence="7 8">SSBR10-3</strain>
    </source>
</reference>
<evidence type="ECO:0000313" key="8">
    <source>
        <dbReference type="Proteomes" id="UP000831787"/>
    </source>
</evidence>
<dbReference type="Pfam" id="PF02492">
    <property type="entry name" value="cobW"/>
    <property type="match status" value="1"/>
</dbReference>
<dbReference type="InterPro" id="IPR051316">
    <property type="entry name" value="Zinc-reg_GTPase_activator"/>
</dbReference>
<keyword evidence="8" id="KW-1185">Reference proteome</keyword>
<dbReference type="InterPro" id="IPR003495">
    <property type="entry name" value="CobW/HypB/UreG_nucleotide-bd"/>
</dbReference>
<keyword evidence="2" id="KW-0378">Hydrolase</keyword>
<dbReference type="RefSeq" id="WP_244710142.1">
    <property type="nucleotide sequence ID" value="NZ_CP095073.1"/>
</dbReference>
<evidence type="ECO:0000259" key="6">
    <source>
        <dbReference type="SMART" id="SM00833"/>
    </source>
</evidence>
<dbReference type="SUPFAM" id="SSF90002">
    <property type="entry name" value="Hypothetical protein YjiA, C-terminal domain"/>
    <property type="match status" value="1"/>
</dbReference>
<dbReference type="SMART" id="SM00833">
    <property type="entry name" value="CobW_C"/>
    <property type="match status" value="1"/>
</dbReference>
<dbReference type="Proteomes" id="UP000831787">
    <property type="component" value="Chromosome"/>
</dbReference>
<dbReference type="Gene3D" id="3.40.50.300">
    <property type="entry name" value="P-loop containing nucleotide triphosphate hydrolases"/>
    <property type="match status" value="1"/>
</dbReference>
<name>A0ABY4EK02_9BACI</name>
<organism evidence="7 8">
    <name type="scientific">Halobacillus salinarum</name>
    <dbReference type="NCBI Taxonomy" id="2932257"/>
    <lineage>
        <taxon>Bacteria</taxon>
        <taxon>Bacillati</taxon>
        <taxon>Bacillota</taxon>
        <taxon>Bacilli</taxon>
        <taxon>Bacillales</taxon>
        <taxon>Bacillaceae</taxon>
        <taxon>Halobacillus</taxon>
    </lineage>
</organism>
<comment type="similarity">
    <text evidence="4">Belongs to the SIMIBI class G3E GTPase family. ZNG1 subfamily.</text>
</comment>
<evidence type="ECO:0000256" key="1">
    <source>
        <dbReference type="ARBA" id="ARBA00022741"/>
    </source>
</evidence>
<dbReference type="InterPro" id="IPR036627">
    <property type="entry name" value="CobW-likC_sf"/>
</dbReference>
<protein>
    <submittedName>
        <fullName evidence="7">GTP-binding protein</fullName>
    </submittedName>
</protein>
<comment type="catalytic activity">
    <reaction evidence="5">
        <text>GTP + H2O = GDP + phosphate + H(+)</text>
        <dbReference type="Rhea" id="RHEA:19669"/>
        <dbReference type="ChEBI" id="CHEBI:15377"/>
        <dbReference type="ChEBI" id="CHEBI:15378"/>
        <dbReference type="ChEBI" id="CHEBI:37565"/>
        <dbReference type="ChEBI" id="CHEBI:43474"/>
        <dbReference type="ChEBI" id="CHEBI:58189"/>
    </reaction>
    <physiologicalReaction direction="left-to-right" evidence="5">
        <dbReference type="Rhea" id="RHEA:19670"/>
    </physiologicalReaction>
</comment>
<dbReference type="Pfam" id="PF07683">
    <property type="entry name" value="CobW_C"/>
    <property type="match status" value="1"/>
</dbReference>
<keyword evidence="3" id="KW-0143">Chaperone</keyword>
<keyword evidence="1" id="KW-0547">Nucleotide-binding</keyword>
<dbReference type="CDD" id="cd03112">
    <property type="entry name" value="CobW-like"/>
    <property type="match status" value="1"/>
</dbReference>
<dbReference type="InterPro" id="IPR011629">
    <property type="entry name" value="CobW-like_C"/>
</dbReference>
<gene>
    <name evidence="7" type="ORF">MUN89_21030</name>
</gene>
<dbReference type="SUPFAM" id="SSF52540">
    <property type="entry name" value="P-loop containing nucleoside triphosphate hydrolases"/>
    <property type="match status" value="1"/>
</dbReference>
<dbReference type="PANTHER" id="PTHR13748">
    <property type="entry name" value="COBW-RELATED"/>
    <property type="match status" value="1"/>
</dbReference>
<accession>A0ABY4EK02</accession>
<dbReference type="EMBL" id="CP095073">
    <property type="protein sequence ID" value="UOQ44300.1"/>
    <property type="molecule type" value="Genomic_DNA"/>
</dbReference>
<evidence type="ECO:0000256" key="3">
    <source>
        <dbReference type="ARBA" id="ARBA00023186"/>
    </source>
</evidence>
<evidence type="ECO:0000256" key="5">
    <source>
        <dbReference type="ARBA" id="ARBA00049117"/>
    </source>
</evidence>